<evidence type="ECO:0000256" key="1">
    <source>
        <dbReference type="ARBA" id="ARBA00010641"/>
    </source>
</evidence>
<dbReference type="PANTHER" id="PTHR43133:SF52">
    <property type="entry name" value="ECF RNA POLYMERASE SIGMA FACTOR SIGL"/>
    <property type="match status" value="1"/>
</dbReference>
<dbReference type="SUPFAM" id="SSF88946">
    <property type="entry name" value="Sigma2 domain of RNA polymerase sigma factors"/>
    <property type="match status" value="1"/>
</dbReference>
<dbReference type="GO" id="GO:0003677">
    <property type="term" value="F:DNA binding"/>
    <property type="evidence" value="ECO:0007669"/>
    <property type="project" value="UniProtKB-KW"/>
</dbReference>
<sequence length="176" mass="20183">MDVDGKPIRSLDHYTFGTIYTHYYPKIYKYILRRIGNPDIANDLAGQTFEQAFIKKITYHPEKGTVSSWLYAIAHNIVVDYKRSARNTVSLDALSIVPSSTDKTPEIITLSNETTAQLNRALSKLSERERKVVTLKYVSGLANRKIARMMNLSDQNVGVILFRTLRKLRRIMEKSD</sequence>
<keyword evidence="8" id="KW-1185">Reference proteome</keyword>
<dbReference type="PROSITE" id="PS00622">
    <property type="entry name" value="HTH_LUXR_1"/>
    <property type="match status" value="1"/>
</dbReference>
<protein>
    <submittedName>
        <fullName evidence="7">Sigma-70 family RNA polymerase sigma factor</fullName>
    </submittedName>
</protein>
<dbReference type="SUPFAM" id="SSF88659">
    <property type="entry name" value="Sigma3 and sigma4 domains of RNA polymerase sigma factors"/>
    <property type="match status" value="1"/>
</dbReference>
<dbReference type="EMBL" id="WXEY01000007">
    <property type="protein sequence ID" value="MZP29776.1"/>
    <property type="molecule type" value="Genomic_DNA"/>
</dbReference>
<dbReference type="OrthoDB" id="9784984at2"/>
<feature type="domain" description="HTH luxR-type" evidence="6">
    <location>
        <begin position="140"/>
        <end position="167"/>
    </location>
</feature>
<proteinExistence type="inferred from homology"/>
<accession>A0A845L290</accession>
<evidence type="ECO:0000256" key="2">
    <source>
        <dbReference type="ARBA" id="ARBA00023015"/>
    </source>
</evidence>
<dbReference type="InterPro" id="IPR036388">
    <property type="entry name" value="WH-like_DNA-bd_sf"/>
</dbReference>
<dbReference type="Proteomes" id="UP000463470">
    <property type="component" value="Unassembled WGS sequence"/>
</dbReference>
<dbReference type="InterPro" id="IPR014284">
    <property type="entry name" value="RNA_pol_sigma-70_dom"/>
</dbReference>
<dbReference type="PANTHER" id="PTHR43133">
    <property type="entry name" value="RNA POLYMERASE ECF-TYPE SIGMA FACTO"/>
    <property type="match status" value="1"/>
</dbReference>
<gene>
    <name evidence="7" type="ORF">GTO91_08665</name>
</gene>
<dbReference type="NCBIfam" id="TIGR02937">
    <property type="entry name" value="sigma70-ECF"/>
    <property type="match status" value="1"/>
</dbReference>
<dbReference type="InterPro" id="IPR013325">
    <property type="entry name" value="RNA_pol_sigma_r2"/>
</dbReference>
<reference evidence="7 8" key="1">
    <citation type="submission" date="2020-01" db="EMBL/GenBank/DDBJ databases">
        <title>Whole-genome sequence of Heliobacterium undosum DSM 13378.</title>
        <authorList>
            <person name="Kyndt J.A."/>
            <person name="Meyer T.E."/>
        </authorList>
    </citation>
    <scope>NUCLEOTIDE SEQUENCE [LARGE SCALE GENOMIC DNA]</scope>
    <source>
        <strain evidence="7 8">DSM 13378</strain>
    </source>
</reference>
<dbReference type="CDD" id="cd06171">
    <property type="entry name" value="Sigma70_r4"/>
    <property type="match status" value="1"/>
</dbReference>
<evidence type="ECO:0000256" key="4">
    <source>
        <dbReference type="ARBA" id="ARBA00023125"/>
    </source>
</evidence>
<dbReference type="InterPro" id="IPR039425">
    <property type="entry name" value="RNA_pol_sigma-70-like"/>
</dbReference>
<dbReference type="InterPro" id="IPR013249">
    <property type="entry name" value="RNA_pol_sigma70_r4_t2"/>
</dbReference>
<dbReference type="InterPro" id="IPR007627">
    <property type="entry name" value="RNA_pol_sigma70_r2"/>
</dbReference>
<comment type="caution">
    <text evidence="7">The sequence shown here is derived from an EMBL/GenBank/DDBJ whole genome shotgun (WGS) entry which is preliminary data.</text>
</comment>
<dbReference type="Gene3D" id="1.10.10.10">
    <property type="entry name" value="Winged helix-like DNA-binding domain superfamily/Winged helix DNA-binding domain"/>
    <property type="match status" value="1"/>
</dbReference>
<evidence type="ECO:0000259" key="6">
    <source>
        <dbReference type="PROSITE" id="PS00622"/>
    </source>
</evidence>
<evidence type="ECO:0000256" key="5">
    <source>
        <dbReference type="ARBA" id="ARBA00023163"/>
    </source>
</evidence>
<keyword evidence="4" id="KW-0238">DNA-binding</keyword>
<dbReference type="GO" id="GO:0016987">
    <property type="term" value="F:sigma factor activity"/>
    <property type="evidence" value="ECO:0007669"/>
    <property type="project" value="UniProtKB-KW"/>
</dbReference>
<dbReference type="RefSeq" id="WP_161257870.1">
    <property type="nucleotide sequence ID" value="NZ_WXEY01000007.1"/>
</dbReference>
<comment type="similarity">
    <text evidence="1">Belongs to the sigma-70 factor family. ECF subfamily.</text>
</comment>
<dbReference type="Gene3D" id="1.10.1740.10">
    <property type="match status" value="1"/>
</dbReference>
<keyword evidence="2" id="KW-0805">Transcription regulation</keyword>
<dbReference type="InterPro" id="IPR000792">
    <property type="entry name" value="Tscrpt_reg_LuxR_C"/>
</dbReference>
<dbReference type="InterPro" id="IPR013324">
    <property type="entry name" value="RNA_pol_sigma_r3/r4-like"/>
</dbReference>
<dbReference type="GO" id="GO:0006352">
    <property type="term" value="P:DNA-templated transcription initiation"/>
    <property type="evidence" value="ECO:0007669"/>
    <property type="project" value="InterPro"/>
</dbReference>
<evidence type="ECO:0000313" key="8">
    <source>
        <dbReference type="Proteomes" id="UP000463470"/>
    </source>
</evidence>
<keyword evidence="5" id="KW-0804">Transcription</keyword>
<evidence type="ECO:0000313" key="7">
    <source>
        <dbReference type="EMBL" id="MZP29776.1"/>
    </source>
</evidence>
<organism evidence="7 8">
    <name type="scientific">Heliomicrobium undosum</name>
    <dbReference type="NCBI Taxonomy" id="121734"/>
    <lineage>
        <taxon>Bacteria</taxon>
        <taxon>Bacillati</taxon>
        <taxon>Bacillota</taxon>
        <taxon>Clostridia</taxon>
        <taxon>Eubacteriales</taxon>
        <taxon>Heliobacteriaceae</taxon>
        <taxon>Heliomicrobium</taxon>
    </lineage>
</organism>
<evidence type="ECO:0000256" key="3">
    <source>
        <dbReference type="ARBA" id="ARBA00023082"/>
    </source>
</evidence>
<dbReference type="Pfam" id="PF08281">
    <property type="entry name" value="Sigma70_r4_2"/>
    <property type="match status" value="1"/>
</dbReference>
<dbReference type="Pfam" id="PF04542">
    <property type="entry name" value="Sigma70_r2"/>
    <property type="match status" value="1"/>
</dbReference>
<name>A0A845L290_9FIRM</name>
<keyword evidence="3" id="KW-0731">Sigma factor</keyword>
<dbReference type="AlphaFoldDB" id="A0A845L290"/>